<dbReference type="EMBL" id="QJSQ01000001">
    <property type="protein sequence ID" value="PYE28126.1"/>
    <property type="molecule type" value="Genomic_DNA"/>
</dbReference>
<dbReference type="InterPro" id="IPR016410">
    <property type="entry name" value="Phage_imm"/>
</dbReference>
<dbReference type="EMBL" id="JACHVZ010000001">
    <property type="protein sequence ID" value="MBB2925624.1"/>
    <property type="molecule type" value="Genomic_DNA"/>
</dbReference>
<evidence type="ECO:0000313" key="5">
    <source>
        <dbReference type="Proteomes" id="UP000533533"/>
    </source>
</evidence>
<feature type="transmembrane region" description="Helical" evidence="1">
    <location>
        <begin position="34"/>
        <end position="57"/>
    </location>
</feature>
<evidence type="ECO:0000313" key="2">
    <source>
        <dbReference type="EMBL" id="MBB2925624.1"/>
    </source>
</evidence>
<evidence type="ECO:0000313" key="3">
    <source>
        <dbReference type="EMBL" id="PYE28126.1"/>
    </source>
</evidence>
<protein>
    <submittedName>
        <fullName evidence="3">T4 superinfection immunity protein</fullName>
    </submittedName>
</protein>
<dbReference type="Proteomes" id="UP000247772">
    <property type="component" value="Unassembled WGS sequence"/>
</dbReference>
<dbReference type="RefSeq" id="WP_110385033.1">
    <property type="nucleotide sequence ID" value="NZ_JACHVZ010000001.1"/>
</dbReference>
<dbReference type="AlphaFoldDB" id="A0A2U1ACE4"/>
<gene>
    <name evidence="3" type="ORF">C7410_101458</name>
    <name evidence="2" type="ORF">FHX59_000030</name>
</gene>
<evidence type="ECO:0000256" key="1">
    <source>
        <dbReference type="SAM" id="Phobius"/>
    </source>
</evidence>
<reference evidence="3 4" key="1">
    <citation type="submission" date="2018-06" db="EMBL/GenBank/DDBJ databases">
        <title>Genomic Encyclopedia of Type Strains, Phase IV (KMG-V): Genome sequencing to study the core and pangenomes of soil and plant-associated prokaryotes.</title>
        <authorList>
            <person name="Whitman W."/>
        </authorList>
    </citation>
    <scope>NUCLEOTIDE SEQUENCE [LARGE SCALE GENOMIC DNA]</scope>
    <source>
        <strain evidence="3 4">SRCL-318</strain>
        <strain evidence="2 5">SRMrh-85</strain>
    </source>
</reference>
<evidence type="ECO:0000313" key="4">
    <source>
        <dbReference type="Proteomes" id="UP000247772"/>
    </source>
</evidence>
<name>A0A2U1ACE4_9BURK</name>
<keyword evidence="1" id="KW-0812">Transmembrane</keyword>
<keyword evidence="1" id="KW-1133">Transmembrane helix</keyword>
<feature type="transmembrane region" description="Helical" evidence="1">
    <location>
        <begin position="6"/>
        <end position="25"/>
    </location>
</feature>
<organism evidence="3 4">
    <name type="scientific">Paraburkholderia silvatlantica</name>
    <dbReference type="NCBI Taxonomy" id="321895"/>
    <lineage>
        <taxon>Bacteria</taxon>
        <taxon>Pseudomonadati</taxon>
        <taxon>Pseudomonadota</taxon>
        <taxon>Betaproteobacteria</taxon>
        <taxon>Burkholderiales</taxon>
        <taxon>Burkholderiaceae</taxon>
        <taxon>Paraburkholderia</taxon>
    </lineage>
</organism>
<dbReference type="Pfam" id="PF14373">
    <property type="entry name" value="Imm_superinfect"/>
    <property type="match status" value="1"/>
</dbReference>
<comment type="caution">
    <text evidence="3">The sequence shown here is derived from an EMBL/GenBank/DDBJ whole genome shotgun (WGS) entry which is preliminary data.</text>
</comment>
<accession>A0A2U1ACE4</accession>
<proteinExistence type="predicted"/>
<keyword evidence="5" id="KW-1185">Reference proteome</keyword>
<keyword evidence="1" id="KW-0472">Membrane</keyword>
<dbReference type="OrthoDB" id="9099722at2"/>
<sequence>MVSRSVFEIVVLAAVVALYFLPALIADRRQRHDLLVIAVFNAVLGWTLLGWLLALFWSLQPNPPKDLGGQTRVRSRRLGMLLFSRRLDDRVQARETRAAESKRSPH</sequence>
<dbReference type="Proteomes" id="UP000533533">
    <property type="component" value="Unassembled WGS sequence"/>
</dbReference>